<dbReference type="SUPFAM" id="SSF51419">
    <property type="entry name" value="PLP-binding barrel"/>
    <property type="match status" value="1"/>
</dbReference>
<dbReference type="STRING" id="887929.HMP0721_0432"/>
<dbReference type="PIRSF" id="PIRSF004848">
    <property type="entry name" value="YBL036c_PLPDEIII"/>
    <property type="match status" value="1"/>
</dbReference>
<name>E6MEJ9_9FIRM</name>
<evidence type="ECO:0000256" key="2">
    <source>
        <dbReference type="HAMAP-Rule" id="MF_02087"/>
    </source>
</evidence>
<dbReference type="EMBL" id="AEQN01000007">
    <property type="protein sequence ID" value="EFV02524.1"/>
    <property type="molecule type" value="Genomic_DNA"/>
</dbReference>
<accession>E6MEJ9</accession>
<keyword evidence="1 2" id="KW-0663">Pyridoxal phosphate</keyword>
<gene>
    <name evidence="6" type="ORF">HMP0721_0432</name>
</gene>
<sequence>MRVVSEATDPEFREIIARNVAKVQSQLPDSVRLIAVTKKHTIAETQAVVDAGVMDLGENHVQDLIKKKLEIKGDIHWHFIGHLQTNKVKYLIGEVAMIHSVSSLKLLKKIEQESAKKNLVTNILLQFNLAEEATKSGFSANELTKATEEVARLSHINLRGLMCMGPMTENSDEIHKIFGQLKEMYDKIKITYQNGENQIDCLSMGMTNDYPIAIAEGATCVRVGRKIFQCEE</sequence>
<dbReference type="RefSeq" id="WP_006597851.1">
    <property type="nucleotide sequence ID" value="NZ_GL622359.1"/>
</dbReference>
<dbReference type="AlphaFoldDB" id="E6MEJ9"/>
<organism evidence="6 7">
    <name type="scientific">Pseudoramibacter alactolyticus ATCC 23263</name>
    <dbReference type="NCBI Taxonomy" id="887929"/>
    <lineage>
        <taxon>Bacteria</taxon>
        <taxon>Bacillati</taxon>
        <taxon>Bacillota</taxon>
        <taxon>Clostridia</taxon>
        <taxon>Eubacteriales</taxon>
        <taxon>Eubacteriaceae</taxon>
        <taxon>Pseudoramibacter</taxon>
    </lineage>
</organism>
<comment type="cofactor">
    <cofactor evidence="3">
        <name>pyridoxal 5'-phosphate</name>
        <dbReference type="ChEBI" id="CHEBI:597326"/>
    </cofactor>
</comment>
<reference evidence="6 7" key="1">
    <citation type="submission" date="2010-12" db="EMBL/GenBank/DDBJ databases">
        <authorList>
            <person name="Muzny D."/>
            <person name="Qin X."/>
            <person name="Deng J."/>
            <person name="Jiang H."/>
            <person name="Liu Y."/>
            <person name="Qu J."/>
            <person name="Song X.-Z."/>
            <person name="Zhang L."/>
            <person name="Thornton R."/>
            <person name="Coyle M."/>
            <person name="Francisco L."/>
            <person name="Jackson L."/>
            <person name="Javaid M."/>
            <person name="Korchina V."/>
            <person name="Kovar C."/>
            <person name="Mata R."/>
            <person name="Mathew T."/>
            <person name="Ngo R."/>
            <person name="Nguyen L."/>
            <person name="Nguyen N."/>
            <person name="Okwuonu G."/>
            <person name="Ongeri F."/>
            <person name="Pham C."/>
            <person name="Simmons D."/>
            <person name="Wilczek-Boney K."/>
            <person name="Hale W."/>
            <person name="Jakkamsetti A."/>
            <person name="Pham P."/>
            <person name="Ruth R."/>
            <person name="San Lucas F."/>
            <person name="Warren J."/>
            <person name="Zhang J."/>
            <person name="Zhao Z."/>
            <person name="Zhou C."/>
            <person name="Zhu D."/>
            <person name="Lee S."/>
            <person name="Bess C."/>
            <person name="Blankenburg K."/>
            <person name="Forbes L."/>
            <person name="Fu Q."/>
            <person name="Gubbala S."/>
            <person name="Hirani K."/>
            <person name="Jayaseelan J.C."/>
            <person name="Lara F."/>
            <person name="Munidasa M."/>
            <person name="Palculict T."/>
            <person name="Patil S."/>
            <person name="Pu L.-L."/>
            <person name="Saada N."/>
            <person name="Tang L."/>
            <person name="Weissenberger G."/>
            <person name="Zhu Y."/>
            <person name="Hemphill L."/>
            <person name="Shang Y."/>
            <person name="Youmans B."/>
            <person name="Ayvaz T."/>
            <person name="Ross M."/>
            <person name="Santibanez J."/>
            <person name="Aqrawi P."/>
            <person name="Gross S."/>
            <person name="Joshi V."/>
            <person name="Fowler G."/>
            <person name="Nazareth L."/>
            <person name="Reid J."/>
            <person name="Worley K."/>
            <person name="Petrosino J."/>
            <person name="Highlander S."/>
            <person name="Gibbs R."/>
        </authorList>
    </citation>
    <scope>NUCLEOTIDE SEQUENCE [LARGE SCALE GENOMIC DNA]</scope>
    <source>
        <strain evidence="6 7">ATCC 23263</strain>
    </source>
</reference>
<dbReference type="Gene3D" id="3.20.20.10">
    <property type="entry name" value="Alanine racemase"/>
    <property type="match status" value="1"/>
</dbReference>
<dbReference type="Proteomes" id="UP000004754">
    <property type="component" value="Unassembled WGS sequence"/>
</dbReference>
<dbReference type="NCBIfam" id="TIGR00044">
    <property type="entry name" value="YggS family pyridoxal phosphate-dependent enzyme"/>
    <property type="match status" value="1"/>
</dbReference>
<dbReference type="InterPro" id="IPR029066">
    <property type="entry name" value="PLP-binding_barrel"/>
</dbReference>
<comment type="caution">
    <text evidence="6">The sequence shown here is derived from an EMBL/GenBank/DDBJ whole genome shotgun (WGS) entry which is preliminary data.</text>
</comment>
<feature type="domain" description="Alanine racemase N-terminal" evidence="5">
    <location>
        <begin position="16"/>
        <end position="226"/>
    </location>
</feature>
<dbReference type="HAMAP" id="MF_02087">
    <property type="entry name" value="PLP_homeostasis"/>
    <property type="match status" value="1"/>
</dbReference>
<dbReference type="PANTHER" id="PTHR10146">
    <property type="entry name" value="PROLINE SYNTHETASE CO-TRANSCRIBED BACTERIAL HOMOLOG PROTEIN"/>
    <property type="match status" value="1"/>
</dbReference>
<dbReference type="InterPro" id="IPR001608">
    <property type="entry name" value="Ala_racemase_N"/>
</dbReference>
<keyword evidence="7" id="KW-1185">Reference proteome</keyword>
<evidence type="ECO:0000259" key="5">
    <source>
        <dbReference type="Pfam" id="PF01168"/>
    </source>
</evidence>
<dbReference type="eggNOG" id="COG0325">
    <property type="taxonomic scope" value="Bacteria"/>
</dbReference>
<proteinExistence type="inferred from homology"/>
<protein>
    <recommendedName>
        <fullName evidence="2">Pyridoxal phosphate homeostasis protein</fullName>
        <shortName evidence="2">PLP homeostasis protein</shortName>
    </recommendedName>
</protein>
<comment type="similarity">
    <text evidence="2 4">Belongs to the pyridoxal phosphate-binding protein YggS/PROSC family.</text>
</comment>
<dbReference type="OrthoDB" id="9804072at2"/>
<dbReference type="Pfam" id="PF01168">
    <property type="entry name" value="Ala_racemase_N"/>
    <property type="match status" value="1"/>
</dbReference>
<dbReference type="PROSITE" id="PS01211">
    <property type="entry name" value="UPF0001"/>
    <property type="match status" value="1"/>
</dbReference>
<feature type="modified residue" description="N6-(pyridoxal phosphate)lysine" evidence="2 3">
    <location>
        <position position="38"/>
    </location>
</feature>
<dbReference type="HOGENOM" id="CLU_059988_1_0_9"/>
<dbReference type="InterPro" id="IPR011078">
    <property type="entry name" value="PyrdxlP_homeostasis"/>
</dbReference>
<evidence type="ECO:0000256" key="4">
    <source>
        <dbReference type="RuleBase" id="RU004514"/>
    </source>
</evidence>
<evidence type="ECO:0000256" key="1">
    <source>
        <dbReference type="ARBA" id="ARBA00022898"/>
    </source>
</evidence>
<dbReference type="GO" id="GO:0030170">
    <property type="term" value="F:pyridoxal phosphate binding"/>
    <property type="evidence" value="ECO:0007669"/>
    <property type="project" value="UniProtKB-UniRule"/>
</dbReference>
<evidence type="ECO:0000313" key="7">
    <source>
        <dbReference type="Proteomes" id="UP000004754"/>
    </source>
</evidence>
<evidence type="ECO:0000256" key="3">
    <source>
        <dbReference type="PIRSR" id="PIRSR004848-1"/>
    </source>
</evidence>
<dbReference type="PANTHER" id="PTHR10146:SF14">
    <property type="entry name" value="PYRIDOXAL PHOSPHATE HOMEOSTASIS PROTEIN"/>
    <property type="match status" value="1"/>
</dbReference>
<evidence type="ECO:0000313" key="6">
    <source>
        <dbReference type="EMBL" id="EFV02524.1"/>
    </source>
</evidence>
<dbReference type="CDD" id="cd00635">
    <property type="entry name" value="PLPDE_III_YBL036c_like"/>
    <property type="match status" value="1"/>
</dbReference>
<comment type="function">
    <text evidence="2">Pyridoxal 5'-phosphate (PLP)-binding protein, which is involved in PLP homeostasis.</text>
</comment>